<comment type="caution">
    <text evidence="1">The sequence shown here is derived from an EMBL/GenBank/DDBJ whole genome shotgun (WGS) entry which is preliminary data.</text>
</comment>
<proteinExistence type="predicted"/>
<gene>
    <name evidence="1" type="ORF">RU87_GL000282</name>
</gene>
<name>A0A2A5RXW5_9LACT</name>
<evidence type="ECO:0000313" key="2">
    <source>
        <dbReference type="Proteomes" id="UP000242246"/>
    </source>
</evidence>
<keyword evidence="2" id="KW-1185">Reference proteome</keyword>
<organism evidence="1 2">
    <name type="scientific">Pseudolactococcus plantarum</name>
    <dbReference type="NCBI Taxonomy" id="1365"/>
    <lineage>
        <taxon>Bacteria</taxon>
        <taxon>Bacillati</taxon>
        <taxon>Bacillota</taxon>
        <taxon>Bacilli</taxon>
        <taxon>Lactobacillales</taxon>
        <taxon>Streptococcaceae</taxon>
        <taxon>Pseudolactococcus</taxon>
    </lineage>
</organism>
<dbReference type="AlphaFoldDB" id="A0A2A5RXW5"/>
<dbReference type="EMBL" id="JXJX01000010">
    <property type="protein sequence ID" value="PCS06086.1"/>
    <property type="molecule type" value="Genomic_DNA"/>
</dbReference>
<dbReference type="Proteomes" id="UP000242246">
    <property type="component" value="Unassembled WGS sequence"/>
</dbReference>
<reference evidence="1 2" key="1">
    <citation type="submission" date="2014-12" db="EMBL/GenBank/DDBJ databases">
        <title>Draft genome sequences of 10 type strains of Lactococcus.</title>
        <authorList>
            <person name="Sun Z."/>
            <person name="Zhong Z."/>
            <person name="Liu W."/>
            <person name="Zhang W."/>
            <person name="Zhang H."/>
        </authorList>
    </citation>
    <scope>NUCLEOTIDE SEQUENCE [LARGE SCALE GENOMIC DNA]</scope>
    <source>
        <strain evidence="1 2">DSM 20686</strain>
    </source>
</reference>
<dbReference type="STRING" id="1348632.GCA_001591745_01401"/>
<protein>
    <submittedName>
        <fullName evidence="1">Uncharacterized protein</fullName>
    </submittedName>
</protein>
<accession>A0A2A5RXW5</accession>
<sequence>MKIKGLKKLKENMNMRVPRKYVEMTEEEMTYADGGIQVYKNLKSRGGSGSFSNRKSYIGAGNFVWDIKF</sequence>
<evidence type="ECO:0000313" key="1">
    <source>
        <dbReference type="EMBL" id="PCS06086.1"/>
    </source>
</evidence>